<dbReference type="InterPro" id="IPR018305">
    <property type="entry name" value="Ribosomal_m50"/>
</dbReference>
<proteinExistence type="inferred from homology"/>
<dbReference type="GO" id="GO:1990904">
    <property type="term" value="C:ribonucleoprotein complex"/>
    <property type="evidence" value="ECO:0007669"/>
    <property type="project" value="UniProtKB-KW"/>
</dbReference>
<accession>A0A2B7ZJW2</accession>
<name>A0A2B7ZJW2_9EURO</name>
<evidence type="ECO:0000256" key="5">
    <source>
        <dbReference type="ARBA" id="ARBA00023274"/>
    </source>
</evidence>
<evidence type="ECO:0000256" key="2">
    <source>
        <dbReference type="ARBA" id="ARBA00008860"/>
    </source>
</evidence>
<evidence type="ECO:0000313" key="7">
    <source>
        <dbReference type="EMBL" id="PGH33925.1"/>
    </source>
</evidence>
<evidence type="ECO:0000256" key="6">
    <source>
        <dbReference type="ARBA" id="ARBA00035183"/>
    </source>
</evidence>
<comment type="subcellular location">
    <subcellularLocation>
        <location evidence="1">Mitochondrion</location>
    </subcellularLocation>
</comment>
<protein>
    <recommendedName>
        <fullName evidence="6">Large ribosomal subunit protein mL50</fullName>
    </recommendedName>
</protein>
<evidence type="ECO:0000256" key="3">
    <source>
        <dbReference type="ARBA" id="ARBA00022980"/>
    </source>
</evidence>
<comment type="caution">
    <text evidence="7">The sequence shown here is derived from an EMBL/GenBank/DDBJ whole genome shotgun (WGS) entry which is preliminary data.</text>
</comment>
<evidence type="ECO:0000313" key="8">
    <source>
        <dbReference type="Proteomes" id="UP000226031"/>
    </source>
</evidence>
<gene>
    <name evidence="7" type="ORF">GX50_03246</name>
</gene>
<keyword evidence="5" id="KW-0687">Ribonucleoprotein</keyword>
<dbReference type="InterPro" id="IPR036736">
    <property type="entry name" value="ACP-like_sf"/>
</dbReference>
<evidence type="ECO:0000256" key="1">
    <source>
        <dbReference type="ARBA" id="ARBA00004173"/>
    </source>
</evidence>
<comment type="similarity">
    <text evidence="2">Belongs to the mitochondrion-specific ribosomal protein mL50 family.</text>
</comment>
<dbReference type="Proteomes" id="UP000226031">
    <property type="component" value="Unassembled WGS sequence"/>
</dbReference>
<keyword evidence="3" id="KW-0689">Ribosomal protein</keyword>
<evidence type="ECO:0000256" key="4">
    <source>
        <dbReference type="ARBA" id="ARBA00023128"/>
    </source>
</evidence>
<dbReference type="Gene3D" id="1.10.1200.10">
    <property type="entry name" value="ACP-like"/>
    <property type="match status" value="1"/>
</dbReference>
<dbReference type="EMBL" id="PDND01000051">
    <property type="protein sequence ID" value="PGH33925.1"/>
    <property type="molecule type" value="Genomic_DNA"/>
</dbReference>
<organism evidence="7 8">
    <name type="scientific">[Emmonsia] crescens</name>
    <dbReference type="NCBI Taxonomy" id="73230"/>
    <lineage>
        <taxon>Eukaryota</taxon>
        <taxon>Fungi</taxon>
        <taxon>Dikarya</taxon>
        <taxon>Ascomycota</taxon>
        <taxon>Pezizomycotina</taxon>
        <taxon>Eurotiomycetes</taxon>
        <taxon>Eurotiomycetidae</taxon>
        <taxon>Onygenales</taxon>
        <taxon>Ajellomycetaceae</taxon>
        <taxon>Emergomyces</taxon>
    </lineage>
</organism>
<dbReference type="GO" id="GO:0005739">
    <property type="term" value="C:mitochondrion"/>
    <property type="evidence" value="ECO:0007669"/>
    <property type="project" value="UniProtKB-SubCell"/>
</dbReference>
<dbReference type="GO" id="GO:0005840">
    <property type="term" value="C:ribosome"/>
    <property type="evidence" value="ECO:0007669"/>
    <property type="project" value="UniProtKB-KW"/>
</dbReference>
<dbReference type="VEuPathDB" id="FungiDB:EMCG_05589"/>
<reference evidence="7 8" key="1">
    <citation type="submission" date="2017-10" db="EMBL/GenBank/DDBJ databases">
        <title>Comparative genomics in systemic dimorphic fungi from Ajellomycetaceae.</title>
        <authorList>
            <person name="Munoz J.F."/>
            <person name="Mcewen J.G."/>
            <person name="Clay O.K."/>
            <person name="Cuomo C.A."/>
        </authorList>
    </citation>
    <scope>NUCLEOTIDE SEQUENCE [LARGE SCALE GENOMIC DNA]</scope>
    <source>
        <strain evidence="7 8">UAMH4076</strain>
    </source>
</reference>
<keyword evidence="8" id="KW-1185">Reference proteome</keyword>
<dbReference type="STRING" id="73230.A0A2B7ZJW2"/>
<dbReference type="Pfam" id="PF10501">
    <property type="entry name" value="Ribosomal_L50"/>
    <property type="match status" value="1"/>
</dbReference>
<keyword evidence="4" id="KW-0496">Mitochondrion</keyword>
<dbReference type="AlphaFoldDB" id="A0A2B7ZJW2"/>
<sequence>MSPPARLLAPLEAASSRISSALYVCSTCRRQCLPQSLRPINHQFQFRRYTPSNSSQNNDRGDLPVFEKLRRKVWGTDKPPGVKDPYGSESQLDHVEPLAELSEPHSPAEMEMEEGERGIRIATAEEKEHGEYKSADTWEGLRQVGVEQWWESPRNAEDYFEPFMTLEKATSRVKFYQILHQTMVELLILKDMSKPLTDGCNILGYEDSILSIINQVEVKPSIDLTTATLTFPSEEAKTTIYEWFSQLYQGIEDIAEAAAEEIAFDVESAQTEEIAAEQQEALLAEAEQDDMDTKGPTPYRPNNLDFLAISLADSEFKFAYLKRVSQLAGYRIPDPEVAKMTKPSRLANFLSEVSKPKPKKLAEHLLKDKRLTSLPNVKIMDRRYTPIDKEKEIGRWKVIEEELTRRGLPVTGRERT</sequence>